<sequence>MKIEQSAVAMQADHRFSSEYEARLESVTSFRSVFEGVAQAGELPANGEMVFRTDRKTDREARLLMLLEAFIVRLLELITGKQDSSVTDLRAPLKTQMPENSTSRPERALEMEWKNEFTEVFREHERTDFSSTGQILAADGRSLDFKLELAMCRDFECESKIIDSGKAVVLRDPLVINFDGKAAELSGKRFAFDLDADGKSELIGALGASSGFLAIDRNADGHINDGSELFGTRSGNGFADLAALDGDGNHWLDEADAAFTTLRIWQRDGAGQDTLSTLRDKGVGALYLGSSETPFALNDSENRPLAQIRASGIYLREDGSAGTLQQVDLAV</sequence>
<name>A0A9D7FA96_9RHOO</name>
<dbReference type="InterPro" id="IPR028994">
    <property type="entry name" value="Integrin_alpha_N"/>
</dbReference>
<evidence type="ECO:0000313" key="1">
    <source>
        <dbReference type="EMBL" id="MBK7422128.1"/>
    </source>
</evidence>
<dbReference type="PANTHER" id="PTHR39431:SF1">
    <property type="entry name" value="FRPA_C-RELATED PROTEIN"/>
    <property type="match status" value="1"/>
</dbReference>
<dbReference type="Proteomes" id="UP000886602">
    <property type="component" value="Unassembled WGS sequence"/>
</dbReference>
<protein>
    <submittedName>
        <fullName evidence="1">Uncharacterized protein</fullName>
    </submittedName>
</protein>
<organism evidence="1 2">
    <name type="scientific">Candidatus Propionivibrio dominans</name>
    <dbReference type="NCBI Taxonomy" id="2954373"/>
    <lineage>
        <taxon>Bacteria</taxon>
        <taxon>Pseudomonadati</taxon>
        <taxon>Pseudomonadota</taxon>
        <taxon>Betaproteobacteria</taxon>
        <taxon>Rhodocyclales</taxon>
        <taxon>Rhodocyclaceae</taxon>
        <taxon>Propionivibrio</taxon>
    </lineage>
</organism>
<evidence type="ECO:0000313" key="2">
    <source>
        <dbReference type="Proteomes" id="UP000886602"/>
    </source>
</evidence>
<dbReference type="EMBL" id="JADJNC010000004">
    <property type="protein sequence ID" value="MBK7422128.1"/>
    <property type="molecule type" value="Genomic_DNA"/>
</dbReference>
<gene>
    <name evidence="1" type="ORF">IPJ48_02955</name>
</gene>
<comment type="caution">
    <text evidence="1">The sequence shown here is derived from an EMBL/GenBank/DDBJ whole genome shotgun (WGS) entry which is preliminary data.</text>
</comment>
<dbReference type="SUPFAM" id="SSF69318">
    <property type="entry name" value="Integrin alpha N-terminal domain"/>
    <property type="match status" value="1"/>
</dbReference>
<dbReference type="AlphaFoldDB" id="A0A9D7FA96"/>
<proteinExistence type="predicted"/>
<dbReference type="PANTHER" id="PTHR39431">
    <property type="entry name" value="FRPA/C-RELATED PROTEIN"/>
    <property type="match status" value="1"/>
</dbReference>
<accession>A0A9D7FA96</accession>
<reference evidence="1" key="1">
    <citation type="submission" date="2020-10" db="EMBL/GenBank/DDBJ databases">
        <title>Connecting structure to function with the recovery of over 1000 high-quality activated sludge metagenome-assembled genomes encoding full-length rRNA genes using long-read sequencing.</title>
        <authorList>
            <person name="Singleton C.M."/>
            <person name="Petriglieri F."/>
            <person name="Kristensen J.M."/>
            <person name="Kirkegaard R.H."/>
            <person name="Michaelsen T.Y."/>
            <person name="Andersen M.H."/>
            <person name="Karst S.M."/>
            <person name="Dueholm M.S."/>
            <person name="Nielsen P.H."/>
            <person name="Albertsen M."/>
        </authorList>
    </citation>
    <scope>NUCLEOTIDE SEQUENCE</scope>
    <source>
        <strain evidence="1">EsbW_18-Q3-R4-48_MAXAC.044</strain>
    </source>
</reference>